<protein>
    <submittedName>
        <fullName evidence="5">ABC transporter permease</fullName>
    </submittedName>
</protein>
<keyword evidence="1" id="KW-0472">Membrane</keyword>
<name>A0ABW7KSV3_9NOCA</name>
<dbReference type="EMBL" id="JBIMSO010000051">
    <property type="protein sequence ID" value="MFH5209195.1"/>
    <property type="molecule type" value="Genomic_DNA"/>
</dbReference>
<comment type="caution">
    <text evidence="5">The sequence shown here is derived from an EMBL/GenBank/DDBJ whole genome shotgun (WGS) entry which is preliminary data.</text>
</comment>
<evidence type="ECO:0000313" key="4">
    <source>
        <dbReference type="EMBL" id="MFH5231834.1"/>
    </source>
</evidence>
<reference evidence="6 7" key="1">
    <citation type="submission" date="2024-10" db="EMBL/GenBank/DDBJ databases">
        <authorList>
            <person name="Riesco R."/>
        </authorList>
    </citation>
    <scope>NUCLEOTIDE SEQUENCE [LARGE SCALE GENOMIC DNA]</scope>
    <source>
        <strain evidence="5 7">NCIMB 15448</strain>
        <strain evidence="3 6">NCIMB 15449</strain>
        <strain evidence="4 8">NCIMB 15450</strain>
    </source>
</reference>
<keyword evidence="8" id="KW-1185">Reference proteome</keyword>
<feature type="chain" id="PRO_5045033771" evidence="2">
    <location>
        <begin position="23"/>
        <end position="149"/>
    </location>
</feature>
<keyword evidence="1" id="KW-0812">Transmembrane</keyword>
<dbReference type="Proteomes" id="UP001609219">
    <property type="component" value="Unassembled WGS sequence"/>
</dbReference>
<dbReference type="Proteomes" id="UP001609176">
    <property type="component" value="Unassembled WGS sequence"/>
</dbReference>
<feature type="transmembrane region" description="Helical" evidence="1">
    <location>
        <begin position="109"/>
        <end position="129"/>
    </location>
</feature>
<evidence type="ECO:0000313" key="7">
    <source>
        <dbReference type="Proteomes" id="UP001609176"/>
    </source>
</evidence>
<evidence type="ECO:0000256" key="2">
    <source>
        <dbReference type="SAM" id="SignalP"/>
    </source>
</evidence>
<dbReference type="RefSeq" id="WP_395114881.1">
    <property type="nucleotide sequence ID" value="NZ_JBIMSN010000123.1"/>
</dbReference>
<dbReference type="Proteomes" id="UP001609175">
    <property type="component" value="Unassembled WGS sequence"/>
</dbReference>
<evidence type="ECO:0000313" key="8">
    <source>
        <dbReference type="Proteomes" id="UP001609219"/>
    </source>
</evidence>
<proteinExistence type="predicted"/>
<feature type="transmembrane region" description="Helical" evidence="1">
    <location>
        <begin position="85"/>
        <end position="103"/>
    </location>
</feature>
<keyword evidence="1" id="KW-1133">Transmembrane helix</keyword>
<organism evidence="5 7">
    <name type="scientific">Antrihabitans spumae</name>
    <dbReference type="NCBI Taxonomy" id="3373370"/>
    <lineage>
        <taxon>Bacteria</taxon>
        <taxon>Bacillati</taxon>
        <taxon>Actinomycetota</taxon>
        <taxon>Actinomycetes</taxon>
        <taxon>Mycobacteriales</taxon>
        <taxon>Nocardiaceae</taxon>
        <taxon>Antrihabitans</taxon>
    </lineage>
</organism>
<keyword evidence="2" id="KW-0732">Signal</keyword>
<feature type="transmembrane region" description="Helical" evidence="1">
    <location>
        <begin position="55"/>
        <end position="78"/>
    </location>
</feature>
<dbReference type="EMBL" id="JBIMSN010000123">
    <property type="protein sequence ID" value="MFH5231834.1"/>
    <property type="molecule type" value="Genomic_DNA"/>
</dbReference>
<gene>
    <name evidence="5" type="ORF">ACHIPV_25925</name>
    <name evidence="3" type="ORF">ACHIPZ_13470</name>
    <name evidence="4" type="ORF">ACHIRB_25160</name>
</gene>
<evidence type="ECO:0000313" key="5">
    <source>
        <dbReference type="EMBL" id="MFH5245289.1"/>
    </source>
</evidence>
<evidence type="ECO:0000313" key="3">
    <source>
        <dbReference type="EMBL" id="MFH5209195.1"/>
    </source>
</evidence>
<evidence type="ECO:0000256" key="1">
    <source>
        <dbReference type="SAM" id="Phobius"/>
    </source>
</evidence>
<evidence type="ECO:0000313" key="6">
    <source>
        <dbReference type="Proteomes" id="UP001609175"/>
    </source>
</evidence>
<dbReference type="EMBL" id="JBIMSP010000068">
    <property type="protein sequence ID" value="MFH5245289.1"/>
    <property type="molecule type" value="Genomic_DNA"/>
</dbReference>
<sequence>MTVLRAGWSVLFVIAVASMTFAAWEPVSTVSLECSKIGEFRLDRAPDDANCESSVVYVFGVWPLLGFGALLGAPALFAATWMRRWISWTAVAAILCLAVVALANWSGWWGSLLLVAVPMTLVAVALALAQQFRDPSSRRRQPQHTGSVT</sequence>
<feature type="signal peptide" evidence="2">
    <location>
        <begin position="1"/>
        <end position="22"/>
    </location>
</feature>
<accession>A0ABW7KSV3</accession>